<dbReference type="PROSITE" id="PS50003">
    <property type="entry name" value="PH_DOMAIN"/>
    <property type="match status" value="1"/>
</dbReference>
<feature type="compositionally biased region" description="Polar residues" evidence="1">
    <location>
        <begin position="362"/>
        <end position="371"/>
    </location>
</feature>
<dbReference type="Proteomes" id="UP000444721">
    <property type="component" value="Unassembled WGS sequence"/>
</dbReference>
<dbReference type="InterPro" id="IPR011993">
    <property type="entry name" value="PH-like_dom_sf"/>
</dbReference>
<comment type="caution">
    <text evidence="3">The sequence shown here is derived from an EMBL/GenBank/DDBJ whole genome shotgun (WGS) entry which is preliminary data.</text>
</comment>
<feature type="region of interest" description="Disordered" evidence="1">
    <location>
        <begin position="84"/>
        <end position="110"/>
    </location>
</feature>
<evidence type="ECO:0000256" key="1">
    <source>
        <dbReference type="SAM" id="MobiDB-lite"/>
    </source>
</evidence>
<feature type="region of interest" description="Disordered" evidence="1">
    <location>
        <begin position="339"/>
        <end position="371"/>
    </location>
</feature>
<feature type="domain" description="PH" evidence="2">
    <location>
        <begin position="1015"/>
        <end position="1108"/>
    </location>
</feature>
<sequence length="1108" mass="124720">MSSASSSLVSLSSSTTTTTTISSTPSPRGSATPSSSSSTGSSNNSSIHGMNPSNISTLLLDFKLRLENIDEPPTFIECSRMDHHLEQQQQQQLNDSFNSSNSSSLLNHQNPSFSNSFNSSSSVLLLSSSNHKPNSKLNSFSSSPSYNHHSKINESIHLSSNSRHSLLSSSLRSSMSSPAKSGPTDAVFSLINYSSPFMGIDNQKRGIYAQEILDQINEWNQQQQHEVTPIVSTSILSFNSNTLGTTLNMSASNSESPLKALVFGYATLMVCSTKNLSSQSGHVIHLLNKAEYKLRNAITCCELSREYSLDLMLKSDLHLLLARILYELSFPRLDELERESSQMSSNMSNNGGSSSNVGMNSPLQNNAASSISPPIKITDSQVVTGNNMSPSEPLSAPNLTIGTGYSLGSLDNVMAVSLDSPVRASFSSKCSSPSPRGGMTSPTSSSQKAAQQAQQQIENMFQDICLHMDSAIKLFEKSTQKPKKKTPVVDEKENEPVVVDISQESKRAYMYMYFGDVLTQWSVRRKQRWAALCSQAQEKYNTCIKICIEKILSTIDKDKDDVCCINSKFVRCDQDGRNGSFINYVYCPLHHQCLYKYAVLLLYWVRRKREHSTIYSGENSSSSDTMLSNFDYESTLTAVNSVGTLTLNYSEFQKLESRLNAEQNKAIPRHAQSILQNNVASESEKLCKGCVSLWESVCNVEMRKAEIFCVEHNVNPHLFFRLSNSIYEYALLLIPSASILACNDYLSMYDNIDGEPMRNCSRSEILTSGLSWHDLLFKHRMLDDKKELLRENNRKILSDQTSKTVVLDENNKDDLRLRYSLIYSDKIGDINIRTILTRESLMEKAIEAIDKACSIMVNPNTDMLMFQSQLYFEMGALKTTNITSSSESHIVNTLKNHEKKKQQKSEAETLNESMQAENRVRLLKEVDDLFTSSIVALNKVLEAKPFHMVAMAILGEVYFFWARAKFGKESDKHIQNAIEIWSRLLTYSQYTGQYNLSLDHISKMISFALEIRKGIIICDGMALKQGKLRKSWTERYFLLTIEHFGYYEIKSNKSLKKKKMKNTVPTDEIEYVKQNLEEKFTSNKDYPFCLEVVCKKRVFYICYSSQKN</sequence>
<dbReference type="OMA" id="ESKRAYM"/>
<reference evidence="3 4" key="1">
    <citation type="journal article" date="2019" name="Sci. Rep.">
        <title>Nanopore sequencing improves the draft genome of the human pathogenic amoeba Naegleria fowleri.</title>
        <authorList>
            <person name="Liechti N."/>
            <person name="Schurch N."/>
            <person name="Bruggmann R."/>
            <person name="Wittwer M."/>
        </authorList>
    </citation>
    <scope>NUCLEOTIDE SEQUENCE [LARGE SCALE GENOMIC DNA]</scope>
    <source>
        <strain evidence="3 4">ATCC 30894</strain>
    </source>
</reference>
<dbReference type="EMBL" id="VFQX01000066">
    <property type="protein sequence ID" value="KAF0972847.1"/>
    <property type="molecule type" value="Genomic_DNA"/>
</dbReference>
<dbReference type="InterPro" id="IPR001849">
    <property type="entry name" value="PH_domain"/>
</dbReference>
<dbReference type="VEuPathDB" id="AmoebaDB:FDP41_009096"/>
<evidence type="ECO:0000259" key="2">
    <source>
        <dbReference type="PROSITE" id="PS50003"/>
    </source>
</evidence>
<dbReference type="AlphaFoldDB" id="A0A6A5B4D8"/>
<name>A0A6A5B4D8_NAEFO</name>
<feature type="compositionally biased region" description="Low complexity" evidence="1">
    <location>
        <begin position="444"/>
        <end position="453"/>
    </location>
</feature>
<dbReference type="VEuPathDB" id="AmoebaDB:NF0026580"/>
<dbReference type="Gene3D" id="2.30.29.30">
    <property type="entry name" value="Pleckstrin-homology domain (PH domain)/Phosphotyrosine-binding domain (PTB)"/>
    <property type="match status" value="1"/>
</dbReference>
<protein>
    <recommendedName>
        <fullName evidence="2">PH domain-containing protein</fullName>
    </recommendedName>
</protein>
<feature type="region of interest" description="Disordered" evidence="1">
    <location>
        <begin position="1"/>
        <end position="50"/>
    </location>
</feature>
<feature type="compositionally biased region" description="Low complexity" evidence="1">
    <location>
        <begin position="425"/>
        <end position="434"/>
    </location>
</feature>
<dbReference type="OrthoDB" id="10258841at2759"/>
<dbReference type="SUPFAM" id="SSF50729">
    <property type="entry name" value="PH domain-like"/>
    <property type="match status" value="1"/>
</dbReference>
<feature type="compositionally biased region" description="Low complexity" evidence="1">
    <location>
        <begin position="87"/>
        <end position="110"/>
    </location>
</feature>
<dbReference type="GeneID" id="68116313"/>
<keyword evidence="4" id="KW-1185">Reference proteome</keyword>
<dbReference type="VEuPathDB" id="AmoebaDB:NfTy_046250"/>
<evidence type="ECO:0000313" key="4">
    <source>
        <dbReference type="Proteomes" id="UP000444721"/>
    </source>
</evidence>
<evidence type="ECO:0000313" key="3">
    <source>
        <dbReference type="EMBL" id="KAF0972847.1"/>
    </source>
</evidence>
<proteinExistence type="predicted"/>
<gene>
    <name evidence="3" type="ORF">FDP41_009096</name>
</gene>
<accession>A0A6A5B4D8</accession>
<feature type="compositionally biased region" description="Low complexity" evidence="1">
    <location>
        <begin position="341"/>
        <end position="361"/>
    </location>
</feature>
<dbReference type="RefSeq" id="XP_044557561.1">
    <property type="nucleotide sequence ID" value="XM_044713019.1"/>
</dbReference>
<feature type="compositionally biased region" description="Low complexity" evidence="1">
    <location>
        <begin position="1"/>
        <end position="46"/>
    </location>
</feature>
<feature type="region of interest" description="Disordered" evidence="1">
    <location>
        <begin position="425"/>
        <end position="453"/>
    </location>
</feature>
<dbReference type="Pfam" id="PF00169">
    <property type="entry name" value="PH"/>
    <property type="match status" value="1"/>
</dbReference>
<organism evidence="3 4">
    <name type="scientific">Naegleria fowleri</name>
    <name type="common">Brain eating amoeba</name>
    <dbReference type="NCBI Taxonomy" id="5763"/>
    <lineage>
        <taxon>Eukaryota</taxon>
        <taxon>Discoba</taxon>
        <taxon>Heterolobosea</taxon>
        <taxon>Tetramitia</taxon>
        <taxon>Eutetramitia</taxon>
        <taxon>Vahlkampfiidae</taxon>
        <taxon>Naegleria</taxon>
    </lineage>
</organism>